<feature type="region of interest" description="Disordered" evidence="16">
    <location>
        <begin position="757"/>
        <end position="788"/>
    </location>
</feature>
<keyword evidence="13" id="KW-0539">Nucleus</keyword>
<evidence type="ECO:0000256" key="1">
    <source>
        <dbReference type="ARBA" id="ARBA00001946"/>
    </source>
</evidence>
<dbReference type="Proteomes" id="UP000664859">
    <property type="component" value="Unassembled WGS sequence"/>
</dbReference>
<evidence type="ECO:0000256" key="14">
    <source>
        <dbReference type="ARBA" id="ARBA00030676"/>
    </source>
</evidence>
<feature type="region of interest" description="Disordered" evidence="16">
    <location>
        <begin position="911"/>
        <end position="935"/>
    </location>
</feature>
<dbReference type="GO" id="GO:0006297">
    <property type="term" value="P:nucleotide-excision repair, DNA gap filling"/>
    <property type="evidence" value="ECO:0007669"/>
    <property type="project" value="TreeGrafter"/>
</dbReference>
<keyword evidence="10" id="KW-0460">Magnesium</keyword>
<dbReference type="InterPro" id="IPR036599">
    <property type="entry name" value="DNA_ligase_N_sf"/>
</dbReference>
<dbReference type="InterPro" id="IPR016059">
    <property type="entry name" value="DNA_ligase_ATP-dep_CS"/>
</dbReference>
<reference evidence="19" key="1">
    <citation type="submission" date="2021-02" db="EMBL/GenBank/DDBJ databases">
        <title>First Annotated Genome of the Yellow-green Alga Tribonema minus.</title>
        <authorList>
            <person name="Mahan K.M."/>
        </authorList>
    </citation>
    <scope>NUCLEOTIDE SEQUENCE</scope>
    <source>
        <strain evidence="19">UTEX B ZZ1240</strain>
    </source>
</reference>
<comment type="subcellular location">
    <subcellularLocation>
        <location evidence="2">Nucleus</location>
    </subcellularLocation>
</comment>
<dbReference type="GO" id="GO:0005524">
    <property type="term" value="F:ATP binding"/>
    <property type="evidence" value="ECO:0007669"/>
    <property type="project" value="UniProtKB-KW"/>
</dbReference>
<comment type="similarity">
    <text evidence="3">Belongs to the ATP-dependent DNA ligase family.</text>
</comment>
<comment type="caution">
    <text evidence="19">The sequence shown here is derived from an EMBL/GenBank/DDBJ whole genome shotgun (WGS) entry which is preliminary data.</text>
</comment>
<evidence type="ECO:0000256" key="16">
    <source>
        <dbReference type="SAM" id="MobiDB-lite"/>
    </source>
</evidence>
<dbReference type="GO" id="GO:0003677">
    <property type="term" value="F:DNA binding"/>
    <property type="evidence" value="ECO:0007669"/>
    <property type="project" value="InterPro"/>
</dbReference>
<keyword evidence="6" id="KW-0677">Repeat</keyword>
<comment type="cofactor">
    <cofactor evidence="1">
        <name>Mg(2+)</name>
        <dbReference type="ChEBI" id="CHEBI:18420"/>
    </cofactor>
</comment>
<feature type="region of interest" description="Disordered" evidence="16">
    <location>
        <begin position="1"/>
        <end position="38"/>
    </location>
</feature>
<keyword evidence="5" id="KW-0479">Metal-binding</keyword>
<protein>
    <recommendedName>
        <fullName evidence="15">DNA ligase IV</fullName>
    </recommendedName>
    <alternativeName>
        <fullName evidence="14">Polydeoxyribonucleotide synthase [ATP] 4</fullName>
    </alternativeName>
</protein>
<dbReference type="GO" id="GO:0006310">
    <property type="term" value="P:DNA recombination"/>
    <property type="evidence" value="ECO:0007669"/>
    <property type="project" value="UniProtKB-KW"/>
</dbReference>
<feature type="compositionally biased region" description="Low complexity" evidence="16">
    <location>
        <begin position="766"/>
        <end position="785"/>
    </location>
</feature>
<evidence type="ECO:0000256" key="10">
    <source>
        <dbReference type="ARBA" id="ARBA00022842"/>
    </source>
</evidence>
<dbReference type="Pfam" id="PF01068">
    <property type="entry name" value="DNA_ligase_A_M"/>
    <property type="match status" value="1"/>
</dbReference>
<evidence type="ECO:0000256" key="13">
    <source>
        <dbReference type="ARBA" id="ARBA00023242"/>
    </source>
</evidence>
<evidence type="ECO:0000259" key="17">
    <source>
        <dbReference type="PROSITE" id="PS50160"/>
    </source>
</evidence>
<dbReference type="InterPro" id="IPR001357">
    <property type="entry name" value="BRCT_dom"/>
</dbReference>
<sequence>MEEAPPATGKYEDAEIEDDDDGDEDAGEEPEAAAPFQTQQRAYAAEDNANALLFRVVCDKLEKIEETVSGKGKSPRRRHSKEDRIRLLLGPKLRETLAGHSAYPYFRLLLPGVADPWRPNYGIKEATMARLYASALGLAKDSDNALKLVHYTDARLNPTHPGDLPSTVEEVAARYANVRETALTVGEVNALLDDLAAAPAAARAAGRRVDAAREAVLQRVVARVSARDQKWLLRAILKQLKQRLSKEDVLAWLHADAPAELSRTNDLRHVCGKFAAAAGAADAAGQRHAAATLEVGTPFAPMLAHNPKNDFASIVPSFKGAPFLMEVKLDGERMLAHKDGDAVRFYTRRGTDYTDKYGPVMTPFILSQVTAHRCILDGEMMSWDADMKRMVAFGCNRTSARLEALANGSGAAAGVRQWLCYSIFDIVYLGAEQGADAAASPEAAALHEAAAEAAREDGVGAPPPPRGALLPSPAKAGSAAAGAVTPAAARLGDLTELPLAVRRRALTRVIGQGEVVRARDGAAAAALEEFFELHAIARGEEGLVVKDLTAPYLLGEKGATTKARGEALDQGRAAKRWIKMKPDYADQTQPMDVVVVGGTFGAGGRGGGVSSFIMAVRGGDEGGDGGDDACLMYTCGCVGSGYNLQELKDINDHLKDKWFESDKSKKFVPAVCVVVPGACGAAVPFLASVDGVMCPTHRYPDLFVHPRDSIVLEVKCAEYPSSTVYSAGFNMRFPRIERFRFDKGWRDADDLRAAHAVRTQPRRQRPSAAAAAAAGGRRGRGAAPKRAGKAVGGGFEAGMEVDAAGTAFVTPDGLRLERSARSCGVPWHAPHVDAVLLLQELGAGFKNGRRQQCGGVLNARGAVAVLARGICLPDEEYFVPTEEDPLLPAAAAADAKPPAAAALPTAAVGGGGGGSGGGGSAAGEAPGRKRKRPAVTRYTRNDLHRMVLEGGGTVVANPTSTTTYVVANFWQPDGAPGGDARTQNFVRRAEHTVLDATWLLRTARAPPPRDGGPPLPSAAQLRAADPATRAALALRQDAHGDSYADDTDAATLKKVFENMLGRDGAPPGWDWRAEALRALSDDDELGALDTRFTALWKGTCVVYVDIDLGGEAPGSARPTAAAAAAAARDPFSPLAAAAVAVEMCAGRVAPCFSEDVTHVVIDTRDLARLPRLRERQRRLHARGGGYGGGGGGGAPRRRRYPQKRFVTPEWVDACARAGRPVEPAPEHVVPLAELLTD</sequence>
<feature type="domain" description="BRCT" evidence="18">
    <location>
        <begin position="1141"/>
        <end position="1228"/>
    </location>
</feature>
<gene>
    <name evidence="19" type="ORF">JKP88DRAFT_298314</name>
</gene>
<dbReference type="Pfam" id="PF04675">
    <property type="entry name" value="DNA_ligase_A_N"/>
    <property type="match status" value="1"/>
</dbReference>
<dbReference type="OrthoDB" id="206663at2759"/>
<dbReference type="GO" id="GO:0006303">
    <property type="term" value="P:double-strand break repair via nonhomologous end joining"/>
    <property type="evidence" value="ECO:0007669"/>
    <property type="project" value="TreeGrafter"/>
</dbReference>
<evidence type="ECO:0000256" key="2">
    <source>
        <dbReference type="ARBA" id="ARBA00004123"/>
    </source>
</evidence>
<evidence type="ECO:0000313" key="19">
    <source>
        <dbReference type="EMBL" id="KAG5190647.1"/>
    </source>
</evidence>
<evidence type="ECO:0000256" key="3">
    <source>
        <dbReference type="ARBA" id="ARBA00007572"/>
    </source>
</evidence>
<evidence type="ECO:0000256" key="7">
    <source>
        <dbReference type="ARBA" id="ARBA00022741"/>
    </source>
</evidence>
<evidence type="ECO:0000256" key="8">
    <source>
        <dbReference type="ARBA" id="ARBA00022763"/>
    </source>
</evidence>
<keyword evidence="9" id="KW-0067">ATP-binding</keyword>
<keyword evidence="4 19" id="KW-0436">Ligase</keyword>
<dbReference type="InterPro" id="IPR012308">
    <property type="entry name" value="DNA_ligase_ATP-dep_N"/>
</dbReference>
<keyword evidence="20" id="KW-1185">Reference proteome</keyword>
<dbReference type="CDD" id="cd07903">
    <property type="entry name" value="Adenylation_DNA_ligase_IV"/>
    <property type="match status" value="1"/>
</dbReference>
<dbReference type="SUPFAM" id="SSF52113">
    <property type="entry name" value="BRCT domain"/>
    <property type="match status" value="2"/>
</dbReference>
<dbReference type="PROSITE" id="PS50172">
    <property type="entry name" value="BRCT"/>
    <property type="match status" value="2"/>
</dbReference>
<feature type="domain" description="BRCT" evidence="18">
    <location>
        <begin position="940"/>
        <end position="1002"/>
    </location>
</feature>
<evidence type="ECO:0000256" key="5">
    <source>
        <dbReference type="ARBA" id="ARBA00022723"/>
    </source>
</evidence>
<evidence type="ECO:0000256" key="12">
    <source>
        <dbReference type="ARBA" id="ARBA00023204"/>
    </source>
</evidence>
<accession>A0A836CLE3</accession>
<keyword evidence="11" id="KW-0233">DNA recombination</keyword>
<organism evidence="19 20">
    <name type="scientific">Tribonema minus</name>
    <dbReference type="NCBI Taxonomy" id="303371"/>
    <lineage>
        <taxon>Eukaryota</taxon>
        <taxon>Sar</taxon>
        <taxon>Stramenopiles</taxon>
        <taxon>Ochrophyta</taxon>
        <taxon>PX clade</taxon>
        <taxon>Xanthophyceae</taxon>
        <taxon>Tribonematales</taxon>
        <taxon>Tribonemataceae</taxon>
        <taxon>Tribonema</taxon>
    </lineage>
</organism>
<name>A0A836CLE3_9STRA</name>
<dbReference type="Gene3D" id="1.10.3260.10">
    <property type="entry name" value="DNA ligase, ATP-dependent, N-terminal domain"/>
    <property type="match status" value="1"/>
</dbReference>
<evidence type="ECO:0000256" key="6">
    <source>
        <dbReference type="ARBA" id="ARBA00022737"/>
    </source>
</evidence>
<feature type="compositionally biased region" description="Gly residues" evidence="16">
    <location>
        <begin position="911"/>
        <end position="921"/>
    </location>
</feature>
<dbReference type="SUPFAM" id="SSF56091">
    <property type="entry name" value="DNA ligase/mRNA capping enzyme, catalytic domain"/>
    <property type="match status" value="2"/>
</dbReference>
<keyword evidence="12" id="KW-0234">DNA repair</keyword>
<dbReference type="Pfam" id="PF11411">
    <property type="entry name" value="DNA_ligase_IV"/>
    <property type="match status" value="1"/>
</dbReference>
<dbReference type="GO" id="GO:0032807">
    <property type="term" value="C:DNA ligase IV complex"/>
    <property type="evidence" value="ECO:0007669"/>
    <property type="project" value="TreeGrafter"/>
</dbReference>
<dbReference type="GO" id="GO:0003910">
    <property type="term" value="F:DNA ligase (ATP) activity"/>
    <property type="evidence" value="ECO:0007669"/>
    <property type="project" value="InterPro"/>
</dbReference>
<dbReference type="AlphaFoldDB" id="A0A836CLE3"/>
<dbReference type="Gene3D" id="3.30.470.30">
    <property type="entry name" value="DNA ligase/mRNA capping enzyme"/>
    <property type="match status" value="2"/>
</dbReference>
<evidence type="ECO:0000256" key="11">
    <source>
        <dbReference type="ARBA" id="ARBA00023172"/>
    </source>
</evidence>
<dbReference type="SUPFAM" id="SSF50249">
    <property type="entry name" value="Nucleic acid-binding proteins"/>
    <property type="match status" value="1"/>
</dbReference>
<evidence type="ECO:0000256" key="15">
    <source>
        <dbReference type="ARBA" id="ARBA00031942"/>
    </source>
</evidence>
<feature type="compositionally biased region" description="Acidic residues" evidence="16">
    <location>
        <begin position="14"/>
        <end position="31"/>
    </location>
</feature>
<evidence type="ECO:0000313" key="20">
    <source>
        <dbReference type="Proteomes" id="UP000664859"/>
    </source>
</evidence>
<dbReference type="InterPro" id="IPR012310">
    <property type="entry name" value="DNA_ligase_ATP-dep_cent"/>
</dbReference>
<evidence type="ECO:0000259" key="18">
    <source>
        <dbReference type="PROSITE" id="PS50172"/>
    </source>
</evidence>
<dbReference type="InterPro" id="IPR029710">
    <property type="entry name" value="LIG4"/>
</dbReference>
<dbReference type="Gene3D" id="3.40.50.10190">
    <property type="entry name" value="BRCT domain"/>
    <property type="match status" value="2"/>
</dbReference>
<evidence type="ECO:0000256" key="9">
    <source>
        <dbReference type="ARBA" id="ARBA00022840"/>
    </source>
</evidence>
<keyword evidence="8" id="KW-0227">DNA damage</keyword>
<dbReference type="Gene3D" id="2.40.50.140">
    <property type="entry name" value="Nucleic acid-binding proteins"/>
    <property type="match status" value="1"/>
</dbReference>
<dbReference type="InterPro" id="IPR021536">
    <property type="entry name" value="DNA_ligase_IV_dom"/>
</dbReference>
<dbReference type="PANTHER" id="PTHR45997">
    <property type="entry name" value="DNA LIGASE 4"/>
    <property type="match status" value="1"/>
</dbReference>
<feature type="domain" description="ATP-dependent DNA ligase family profile" evidence="17">
    <location>
        <begin position="493"/>
        <end position="618"/>
    </location>
</feature>
<evidence type="ECO:0000256" key="4">
    <source>
        <dbReference type="ARBA" id="ARBA00022598"/>
    </source>
</evidence>
<proteinExistence type="inferred from homology"/>
<dbReference type="PANTHER" id="PTHR45997:SF1">
    <property type="entry name" value="DNA LIGASE 4"/>
    <property type="match status" value="1"/>
</dbReference>
<dbReference type="InterPro" id="IPR036420">
    <property type="entry name" value="BRCT_dom_sf"/>
</dbReference>
<dbReference type="PROSITE" id="PS00697">
    <property type="entry name" value="DNA_LIGASE_A1"/>
    <property type="match status" value="1"/>
</dbReference>
<dbReference type="GO" id="GO:0046872">
    <property type="term" value="F:metal ion binding"/>
    <property type="evidence" value="ECO:0007669"/>
    <property type="project" value="UniProtKB-KW"/>
</dbReference>
<dbReference type="EMBL" id="JAFCMP010000031">
    <property type="protein sequence ID" value="KAG5190647.1"/>
    <property type="molecule type" value="Genomic_DNA"/>
</dbReference>
<dbReference type="InterPro" id="IPR044125">
    <property type="entry name" value="Adenylation_DNA_ligase_IV"/>
</dbReference>
<keyword evidence="7" id="KW-0547">Nucleotide-binding</keyword>
<dbReference type="PROSITE" id="PS50160">
    <property type="entry name" value="DNA_LIGASE_A3"/>
    <property type="match status" value="1"/>
</dbReference>
<dbReference type="InterPro" id="IPR012340">
    <property type="entry name" value="NA-bd_OB-fold"/>
</dbReference>